<accession>A0A923PU18</accession>
<dbReference type="AlphaFoldDB" id="A0A923PU18"/>
<dbReference type="InterPro" id="IPR011059">
    <property type="entry name" value="Metal-dep_hydrolase_composite"/>
</dbReference>
<dbReference type="Gene3D" id="3.20.20.140">
    <property type="entry name" value="Metal-dependent hydrolases"/>
    <property type="match status" value="1"/>
</dbReference>
<dbReference type="PANTHER" id="PTHR43135:SF3">
    <property type="entry name" value="ALPHA-D-RIBOSE 1-METHYLPHOSPHONATE 5-TRIPHOSPHATE DIPHOSPHATASE"/>
    <property type="match status" value="1"/>
</dbReference>
<protein>
    <submittedName>
        <fullName evidence="2">Amidohydrolase family protein</fullName>
    </submittedName>
</protein>
<keyword evidence="3" id="KW-1185">Reference proteome</keyword>
<dbReference type="InterPro" id="IPR032466">
    <property type="entry name" value="Metal_Hydrolase"/>
</dbReference>
<evidence type="ECO:0000313" key="2">
    <source>
        <dbReference type="EMBL" id="MBC6996817.1"/>
    </source>
</evidence>
<organism evidence="2 3">
    <name type="scientific">Neolewinella lacunae</name>
    <dbReference type="NCBI Taxonomy" id="1517758"/>
    <lineage>
        <taxon>Bacteria</taxon>
        <taxon>Pseudomonadati</taxon>
        <taxon>Bacteroidota</taxon>
        <taxon>Saprospiria</taxon>
        <taxon>Saprospirales</taxon>
        <taxon>Lewinellaceae</taxon>
        <taxon>Neolewinella</taxon>
    </lineage>
</organism>
<sequence>MRHFYLPLLLILFFGTCGRAQQEIPGSKTDPPTSNKVKALVGGTLIDGFGGTPLRNSVILIEGERIKAVGTRAEVPIPAGAEIISTEGMSVLPGLWDMHVHLMINGHSDYGYWDSVMPPYLEEIIMPASAKQLLMAGVTSARDLGGPLRESLSVRDRINKGELLGPTLYVSGPFLQYAPYPGTEDFRWAVQSVAEARAKVNQLADAGVDCIKVVDQDQIPLDAFMALVDQAHRRGLTVVAHSHRPEEIRRGLQAGVDCFEHTGLSSAPGYPEDILEMIRERTAQMNLGPLYWTPTVEGLYNYEYTRDNPEALDNDCWHEGLTPEIIEDIRASLHRPGQLPYFQLTPIRRPTLERKVKELRDAGVVLLVGTDSGIPMKFHCQSTWNELDVWTNEFDIPSMYTIKAATYWPAKMMGVDKDYGTVSAGKFADIIAVKGDVLRHIALLQGVDMVMKHGKVVRAPRPLKGE</sequence>
<reference evidence="2" key="1">
    <citation type="submission" date="2020-08" db="EMBL/GenBank/DDBJ databases">
        <title>Lewinella bacteria from marine environments.</title>
        <authorList>
            <person name="Zhong Y."/>
        </authorList>
    </citation>
    <scope>NUCLEOTIDE SEQUENCE</scope>
    <source>
        <strain evidence="2">KCTC 42187</strain>
    </source>
</reference>
<dbReference type="SUPFAM" id="SSF51556">
    <property type="entry name" value="Metallo-dependent hydrolases"/>
    <property type="match status" value="1"/>
</dbReference>
<comment type="caution">
    <text evidence="2">The sequence shown here is derived from an EMBL/GenBank/DDBJ whole genome shotgun (WGS) entry which is preliminary data.</text>
</comment>
<dbReference type="Pfam" id="PF01979">
    <property type="entry name" value="Amidohydro_1"/>
    <property type="match status" value="1"/>
</dbReference>
<dbReference type="RefSeq" id="WP_187468820.1">
    <property type="nucleotide sequence ID" value="NZ_JACSIT010000154.1"/>
</dbReference>
<feature type="domain" description="Amidohydrolase-related" evidence="1">
    <location>
        <begin position="91"/>
        <end position="457"/>
    </location>
</feature>
<dbReference type="InterPro" id="IPR051781">
    <property type="entry name" value="Metallo-dep_Hydrolase"/>
</dbReference>
<dbReference type="PANTHER" id="PTHR43135">
    <property type="entry name" value="ALPHA-D-RIBOSE 1-METHYLPHOSPHONATE 5-TRIPHOSPHATE DIPHOSPHATASE"/>
    <property type="match status" value="1"/>
</dbReference>
<name>A0A923PU18_9BACT</name>
<dbReference type="Proteomes" id="UP000650081">
    <property type="component" value="Unassembled WGS sequence"/>
</dbReference>
<proteinExistence type="predicted"/>
<dbReference type="GO" id="GO:0016810">
    <property type="term" value="F:hydrolase activity, acting on carbon-nitrogen (but not peptide) bonds"/>
    <property type="evidence" value="ECO:0007669"/>
    <property type="project" value="InterPro"/>
</dbReference>
<dbReference type="EMBL" id="JACSIT010000154">
    <property type="protein sequence ID" value="MBC6996817.1"/>
    <property type="molecule type" value="Genomic_DNA"/>
</dbReference>
<dbReference type="InterPro" id="IPR006680">
    <property type="entry name" value="Amidohydro-rel"/>
</dbReference>
<evidence type="ECO:0000259" key="1">
    <source>
        <dbReference type="Pfam" id="PF01979"/>
    </source>
</evidence>
<dbReference type="Gene3D" id="2.30.40.10">
    <property type="entry name" value="Urease, subunit C, domain 1"/>
    <property type="match status" value="1"/>
</dbReference>
<dbReference type="SUPFAM" id="SSF51338">
    <property type="entry name" value="Composite domain of metallo-dependent hydrolases"/>
    <property type="match status" value="1"/>
</dbReference>
<gene>
    <name evidence="2" type="ORF">H9S92_21770</name>
</gene>
<evidence type="ECO:0000313" key="3">
    <source>
        <dbReference type="Proteomes" id="UP000650081"/>
    </source>
</evidence>